<dbReference type="AlphaFoldDB" id="A0A6A6Q4G4"/>
<evidence type="ECO:0000313" key="1">
    <source>
        <dbReference type="EMBL" id="KAF2486543.1"/>
    </source>
</evidence>
<keyword evidence="2" id="KW-1185">Reference proteome</keyword>
<dbReference type="OrthoDB" id="3431997at2759"/>
<dbReference type="Proteomes" id="UP000799767">
    <property type="component" value="Unassembled WGS sequence"/>
</dbReference>
<dbReference type="GeneID" id="54473707"/>
<dbReference type="EMBL" id="MU001632">
    <property type="protein sequence ID" value="KAF2486543.1"/>
    <property type="molecule type" value="Genomic_DNA"/>
</dbReference>
<gene>
    <name evidence="1" type="ORF">BDY17DRAFT_291683</name>
</gene>
<accession>A0A6A6Q4G4</accession>
<name>A0A6A6Q4G4_9PEZI</name>
<reference evidence="1" key="1">
    <citation type="journal article" date="2020" name="Stud. Mycol.">
        <title>101 Dothideomycetes genomes: a test case for predicting lifestyles and emergence of pathogens.</title>
        <authorList>
            <person name="Haridas S."/>
            <person name="Albert R."/>
            <person name="Binder M."/>
            <person name="Bloem J."/>
            <person name="Labutti K."/>
            <person name="Salamov A."/>
            <person name="Andreopoulos B."/>
            <person name="Baker S."/>
            <person name="Barry K."/>
            <person name="Bills G."/>
            <person name="Bluhm B."/>
            <person name="Cannon C."/>
            <person name="Castanera R."/>
            <person name="Culley D."/>
            <person name="Daum C."/>
            <person name="Ezra D."/>
            <person name="Gonzalez J."/>
            <person name="Henrissat B."/>
            <person name="Kuo A."/>
            <person name="Liang C."/>
            <person name="Lipzen A."/>
            <person name="Lutzoni F."/>
            <person name="Magnuson J."/>
            <person name="Mondo S."/>
            <person name="Nolan M."/>
            <person name="Ohm R."/>
            <person name="Pangilinan J."/>
            <person name="Park H.-J."/>
            <person name="Ramirez L."/>
            <person name="Alfaro M."/>
            <person name="Sun H."/>
            <person name="Tritt A."/>
            <person name="Yoshinaga Y."/>
            <person name="Zwiers L.-H."/>
            <person name="Turgeon B."/>
            <person name="Goodwin S."/>
            <person name="Spatafora J."/>
            <person name="Crous P."/>
            <person name="Grigoriev I."/>
        </authorList>
    </citation>
    <scope>NUCLEOTIDE SEQUENCE</scope>
    <source>
        <strain evidence="1">CBS 113389</strain>
    </source>
</reference>
<proteinExistence type="predicted"/>
<sequence>MDTTPPKYADGLSPPHYAQNIAARAAAQAEPPAKAHQLNILPYIGAYRDVQLFRPGKPLPAYFCTIAHLGGHSLTLQKNSQSGPVVGYAHYRTSGSINCGIGPDERSLQWIPMRAQGECFRFEWQERKYSLRKAQGEDLGLGAVNLHGEHLKVVDEETQGIVALLISEGQSGAANATLKMAGGVKGEAEVLIVLAMLSWRDRIRRAGSLRPGEK</sequence>
<protein>
    <recommendedName>
        <fullName evidence="3">Tubby C-terminal-like domain-containing protein</fullName>
    </recommendedName>
</protein>
<dbReference type="RefSeq" id="XP_033593112.1">
    <property type="nucleotide sequence ID" value="XM_033732705.1"/>
</dbReference>
<evidence type="ECO:0000313" key="2">
    <source>
        <dbReference type="Proteomes" id="UP000799767"/>
    </source>
</evidence>
<evidence type="ECO:0008006" key="3">
    <source>
        <dbReference type="Google" id="ProtNLM"/>
    </source>
</evidence>
<organism evidence="1 2">
    <name type="scientific">Neohortaea acidophila</name>
    <dbReference type="NCBI Taxonomy" id="245834"/>
    <lineage>
        <taxon>Eukaryota</taxon>
        <taxon>Fungi</taxon>
        <taxon>Dikarya</taxon>
        <taxon>Ascomycota</taxon>
        <taxon>Pezizomycotina</taxon>
        <taxon>Dothideomycetes</taxon>
        <taxon>Dothideomycetidae</taxon>
        <taxon>Mycosphaerellales</taxon>
        <taxon>Teratosphaeriaceae</taxon>
        <taxon>Neohortaea</taxon>
    </lineage>
</organism>